<keyword evidence="1" id="KW-0812">Transmembrane</keyword>
<feature type="transmembrane region" description="Helical" evidence="1">
    <location>
        <begin position="137"/>
        <end position="157"/>
    </location>
</feature>
<dbReference type="OrthoDB" id="1425700at2"/>
<dbReference type="KEGG" id="htx:EKK97_05760"/>
<evidence type="ECO:0000256" key="1">
    <source>
        <dbReference type="SAM" id="Phobius"/>
    </source>
</evidence>
<keyword evidence="1" id="KW-1133">Transmembrane helix</keyword>
<feature type="transmembrane region" description="Helical" evidence="1">
    <location>
        <begin position="108"/>
        <end position="125"/>
    </location>
</feature>
<feature type="transmembrane region" description="Helical" evidence="1">
    <location>
        <begin position="189"/>
        <end position="206"/>
    </location>
</feature>
<dbReference type="AlphaFoldDB" id="A0A6I6SIR6"/>
<reference evidence="2 3" key="1">
    <citation type="submission" date="2019-01" db="EMBL/GenBank/DDBJ databases">
        <title>Complete genome of a denitifying bacterium Halomons sp. BC-M4-5.</title>
        <authorList>
            <person name="Wang L."/>
            <person name="Shao Z."/>
        </authorList>
    </citation>
    <scope>NUCLEOTIDE SEQUENCE [LARGE SCALE GENOMIC DNA]</scope>
    <source>
        <strain evidence="2 3">BC-M4-5</strain>
    </source>
</reference>
<accession>A0A6I6SIR6</accession>
<organism evidence="2 3">
    <name type="scientific">Billgrantia tianxiuensis</name>
    <dbReference type="NCBI Taxonomy" id="2497861"/>
    <lineage>
        <taxon>Bacteria</taxon>
        <taxon>Pseudomonadati</taxon>
        <taxon>Pseudomonadota</taxon>
        <taxon>Gammaproteobacteria</taxon>
        <taxon>Oceanospirillales</taxon>
        <taxon>Halomonadaceae</taxon>
        <taxon>Billgrantia</taxon>
    </lineage>
</organism>
<evidence type="ECO:0000313" key="3">
    <source>
        <dbReference type="Proteomes" id="UP000464013"/>
    </source>
</evidence>
<keyword evidence="3" id="KW-1185">Reference proteome</keyword>
<dbReference type="EMBL" id="CP035042">
    <property type="protein sequence ID" value="QHC49221.1"/>
    <property type="molecule type" value="Genomic_DNA"/>
</dbReference>
<evidence type="ECO:0000313" key="2">
    <source>
        <dbReference type="EMBL" id="QHC49221.1"/>
    </source>
</evidence>
<feature type="transmembrane region" description="Helical" evidence="1">
    <location>
        <begin position="76"/>
        <end position="93"/>
    </location>
</feature>
<name>A0A6I6SIR6_9GAMM</name>
<proteinExistence type="predicted"/>
<protein>
    <submittedName>
        <fullName evidence="2">Uncharacterized protein</fullName>
    </submittedName>
</protein>
<dbReference type="RefSeq" id="WP_159550144.1">
    <property type="nucleotide sequence ID" value="NZ_CP035042.1"/>
</dbReference>
<dbReference type="Proteomes" id="UP000464013">
    <property type="component" value="Chromosome"/>
</dbReference>
<feature type="transmembrane region" description="Helical" evidence="1">
    <location>
        <begin position="12"/>
        <end position="36"/>
    </location>
</feature>
<gene>
    <name evidence="2" type="ORF">EKK97_05760</name>
</gene>
<sequence>MSPPPQHPWPIGFGIACLRAGLYILLIAGLAQLAYFEAHYLHQGRFTEYGIVELAQSATLATSAGLLLYVRQVQRALPMVTLLMFAFVVSSLIREQDYWLDTNVARHTWKVLVALVALPSVALVVRWRHQFAEEFRHYANTFSFGLFASGVLVTYVFSRLFGRQSLWQAIMQESYLRSFKNAAEEMVELLGYALILIAIVELAILARRWRAAQR</sequence>
<keyword evidence="1" id="KW-0472">Membrane</keyword>